<dbReference type="InterPro" id="IPR036264">
    <property type="entry name" value="Bact_exopeptidase_dim_dom"/>
</dbReference>
<evidence type="ECO:0000313" key="9">
    <source>
        <dbReference type="EMBL" id="TCL57300.1"/>
    </source>
</evidence>
<dbReference type="Gene3D" id="3.30.70.360">
    <property type="match status" value="2"/>
</dbReference>
<dbReference type="GO" id="GO:0006526">
    <property type="term" value="P:L-arginine biosynthetic process"/>
    <property type="evidence" value="ECO:0007669"/>
    <property type="project" value="TreeGrafter"/>
</dbReference>
<evidence type="ECO:0000256" key="6">
    <source>
        <dbReference type="ARBA" id="ARBA00022833"/>
    </source>
</evidence>
<evidence type="ECO:0000313" key="10">
    <source>
        <dbReference type="Proteomes" id="UP000295718"/>
    </source>
</evidence>
<proteinExistence type="inferred from homology"/>
<dbReference type="InterPro" id="IPR050072">
    <property type="entry name" value="Peptidase_M20A"/>
</dbReference>
<dbReference type="RefSeq" id="WP_031391696.1">
    <property type="nucleotide sequence ID" value="NZ_JPNB01000002.1"/>
</dbReference>
<dbReference type="Proteomes" id="UP000295718">
    <property type="component" value="Unassembled WGS sequence"/>
</dbReference>
<reference evidence="9 10" key="1">
    <citation type="submission" date="2019-03" db="EMBL/GenBank/DDBJ databases">
        <title>Genomic Encyclopedia of Type Strains, Phase IV (KMG-IV): sequencing the most valuable type-strain genomes for metagenomic binning, comparative biology and taxonomic classification.</title>
        <authorList>
            <person name="Goeker M."/>
        </authorList>
    </citation>
    <scope>NUCLEOTIDE SEQUENCE [LARGE SCALE GENOMIC DNA]</scope>
    <source>
        <strain evidence="9 10">DSM 100556</strain>
    </source>
</reference>
<keyword evidence="6" id="KW-0862">Zinc</keyword>
<evidence type="ECO:0000256" key="7">
    <source>
        <dbReference type="ARBA" id="ARBA00022997"/>
    </source>
</evidence>
<comment type="cofactor">
    <cofactor evidence="1">
        <name>Zn(2+)</name>
        <dbReference type="ChEBI" id="CHEBI:29105"/>
    </cofactor>
</comment>
<keyword evidence="10" id="KW-1185">Reference proteome</keyword>
<keyword evidence="8" id="KW-0482">Metalloprotease</keyword>
<keyword evidence="3" id="KW-0645">Protease</keyword>
<evidence type="ECO:0000256" key="1">
    <source>
        <dbReference type="ARBA" id="ARBA00001947"/>
    </source>
</evidence>
<organism evidence="9 10">
    <name type="scientific">Kineothrix alysoides</name>
    <dbReference type="NCBI Taxonomy" id="1469948"/>
    <lineage>
        <taxon>Bacteria</taxon>
        <taxon>Bacillati</taxon>
        <taxon>Bacillota</taxon>
        <taxon>Clostridia</taxon>
        <taxon>Lachnospirales</taxon>
        <taxon>Lachnospiraceae</taxon>
        <taxon>Kineothrix</taxon>
    </lineage>
</organism>
<keyword evidence="7" id="KW-0224">Dipeptidase</keyword>
<gene>
    <name evidence="9" type="ORF">EDD76_109163</name>
</gene>
<dbReference type="STRING" id="1469948.GCA_000732725_03052"/>
<dbReference type="GO" id="GO:0016805">
    <property type="term" value="F:dipeptidase activity"/>
    <property type="evidence" value="ECO:0007669"/>
    <property type="project" value="UniProtKB-KW"/>
</dbReference>
<protein>
    <submittedName>
        <fullName evidence="9">Putative dipeptidase</fullName>
    </submittedName>
</protein>
<keyword evidence="5" id="KW-0378">Hydrolase</keyword>
<dbReference type="NCBIfam" id="TIGR01887">
    <property type="entry name" value="dipeptidaselike"/>
    <property type="match status" value="1"/>
</dbReference>
<evidence type="ECO:0000256" key="2">
    <source>
        <dbReference type="ARBA" id="ARBA00006247"/>
    </source>
</evidence>
<dbReference type="InterPro" id="IPR002933">
    <property type="entry name" value="Peptidase_M20"/>
</dbReference>
<dbReference type="OrthoDB" id="9761532at2"/>
<keyword evidence="4" id="KW-0479">Metal-binding</keyword>
<evidence type="ECO:0000256" key="8">
    <source>
        <dbReference type="ARBA" id="ARBA00023049"/>
    </source>
</evidence>
<dbReference type="GO" id="GO:0008237">
    <property type="term" value="F:metallopeptidase activity"/>
    <property type="evidence" value="ECO:0007669"/>
    <property type="project" value="UniProtKB-KW"/>
</dbReference>
<evidence type="ECO:0000256" key="3">
    <source>
        <dbReference type="ARBA" id="ARBA00022670"/>
    </source>
</evidence>
<name>A0A4R1QYE4_9FIRM</name>
<dbReference type="AlphaFoldDB" id="A0A4R1QYE4"/>
<evidence type="ECO:0000256" key="5">
    <source>
        <dbReference type="ARBA" id="ARBA00022801"/>
    </source>
</evidence>
<dbReference type="GO" id="GO:0008270">
    <property type="term" value="F:zinc ion binding"/>
    <property type="evidence" value="ECO:0007669"/>
    <property type="project" value="InterPro"/>
</dbReference>
<dbReference type="PANTHER" id="PTHR43808">
    <property type="entry name" value="ACETYLORNITHINE DEACETYLASE"/>
    <property type="match status" value="1"/>
</dbReference>
<comment type="caution">
    <text evidence="9">The sequence shown here is derived from an EMBL/GenBank/DDBJ whole genome shotgun (WGS) entry which is preliminary data.</text>
</comment>
<dbReference type="GO" id="GO:0006508">
    <property type="term" value="P:proteolysis"/>
    <property type="evidence" value="ECO:0007669"/>
    <property type="project" value="UniProtKB-KW"/>
</dbReference>
<dbReference type="Pfam" id="PF01546">
    <property type="entry name" value="Peptidase_M20"/>
    <property type="match status" value="1"/>
</dbReference>
<dbReference type="SUPFAM" id="SSF53187">
    <property type="entry name" value="Zn-dependent exopeptidases"/>
    <property type="match status" value="1"/>
</dbReference>
<sequence>MKTTKDYLKNGLDDYKEQILYDIGRLVAVPSVYDNATAASGRPFGAEIRKAFDLIIEMAEKFSLKWQDFDGYALHIDYGENSEVLGILTHTDVVPCKDSSQWLSEPFTLSVRDGFMYGRGVNDDKSAIIGILYIMRLLKEAAYQPSKKIRLIIGGAEETTWECMDYYLKRNAPPQMSFSPDCDFPVVNCEKGVLRGEFKKVYDKSDRVQKRNAEVHQLIRMESNISHNYTLHRLKVTIRTADISAVENCAVHAVKVTSDADIITLTYLSPRNLSRNPQRAVHAAHEFARDFIACTGIDYNFYSILERVMQWFQKEPYGAGFGIKHHHSETGDLTMALCYLSYTDTEKELLMGFDIRYPMGIEEDCILAHLNEEAAKEGFQTIVIQKKKRLYVSPDDNLVHILLDSYESVTGERPLPVTKGGISYSRAVPNCVGFGPSFPRETPNSHGENECMKIESYFKALDIYAEAIIRLNEDQTDAASLY</sequence>
<comment type="similarity">
    <text evidence="2">Belongs to the peptidase M20A family.</text>
</comment>
<dbReference type="EMBL" id="SLUO01000009">
    <property type="protein sequence ID" value="TCL57300.1"/>
    <property type="molecule type" value="Genomic_DNA"/>
</dbReference>
<dbReference type="SUPFAM" id="SSF55031">
    <property type="entry name" value="Bacterial exopeptidase dimerisation domain"/>
    <property type="match status" value="1"/>
</dbReference>
<dbReference type="GO" id="GO:0008777">
    <property type="term" value="F:acetylornithine deacetylase activity"/>
    <property type="evidence" value="ECO:0007669"/>
    <property type="project" value="TreeGrafter"/>
</dbReference>
<accession>A0A4R1QYE4</accession>
<dbReference type="PANTHER" id="PTHR43808:SF31">
    <property type="entry name" value="N-ACETYL-L-CITRULLINE DEACETYLASE"/>
    <property type="match status" value="1"/>
</dbReference>
<dbReference type="InterPro" id="IPR010964">
    <property type="entry name" value="M20A_pepV-rel"/>
</dbReference>
<evidence type="ECO:0000256" key="4">
    <source>
        <dbReference type="ARBA" id="ARBA00022723"/>
    </source>
</evidence>
<dbReference type="Gene3D" id="3.40.630.10">
    <property type="entry name" value="Zn peptidases"/>
    <property type="match status" value="1"/>
</dbReference>